<dbReference type="SUPFAM" id="SSF53720">
    <property type="entry name" value="ALDH-like"/>
    <property type="match status" value="1"/>
</dbReference>
<evidence type="ECO:0000256" key="3">
    <source>
        <dbReference type="ARBA" id="ARBA00023002"/>
    </source>
</evidence>
<organism evidence="8 9">
    <name type="scientific">Blumeria hordei</name>
    <name type="common">Barley powdery mildew</name>
    <name type="synonym">Blumeria graminis f. sp. hordei</name>
    <dbReference type="NCBI Taxonomy" id="2867405"/>
    <lineage>
        <taxon>Eukaryota</taxon>
        <taxon>Fungi</taxon>
        <taxon>Dikarya</taxon>
        <taxon>Ascomycota</taxon>
        <taxon>Pezizomycotina</taxon>
        <taxon>Leotiomycetes</taxon>
        <taxon>Erysiphales</taxon>
        <taxon>Erysiphaceae</taxon>
        <taxon>Blumeria</taxon>
    </lineage>
</organism>
<evidence type="ECO:0000313" key="9">
    <source>
        <dbReference type="Proteomes" id="UP000275772"/>
    </source>
</evidence>
<reference evidence="8 9" key="1">
    <citation type="submission" date="2017-11" db="EMBL/GenBank/DDBJ databases">
        <authorList>
            <person name="Kracher B."/>
        </authorList>
    </citation>
    <scope>NUCLEOTIDE SEQUENCE [LARGE SCALE GENOMIC DNA]</scope>
    <source>
        <strain evidence="8 9">RACE1</strain>
    </source>
</reference>
<name>A0A383UZT7_BLUHO</name>
<keyword evidence="4" id="KW-0520">NAD</keyword>
<accession>A0A383UZT7</accession>
<dbReference type="CDD" id="cd07135">
    <property type="entry name" value="ALDH_F14-YMR110C"/>
    <property type="match status" value="1"/>
</dbReference>
<dbReference type="Gene3D" id="3.40.605.10">
    <property type="entry name" value="Aldehyde Dehydrogenase, Chain A, domain 1"/>
    <property type="match status" value="1"/>
</dbReference>
<protein>
    <recommendedName>
        <fullName evidence="5">Aldehyde dehydrogenase</fullName>
    </recommendedName>
</protein>
<comment type="similarity">
    <text evidence="1 5">Belongs to the aldehyde dehydrogenase family.</text>
</comment>
<keyword evidence="3 5" id="KW-0560">Oxidoreductase</keyword>
<evidence type="ECO:0000256" key="4">
    <source>
        <dbReference type="ARBA" id="ARBA00023027"/>
    </source>
</evidence>
<dbReference type="PIRSF" id="PIRSF036492">
    <property type="entry name" value="ALDH"/>
    <property type="match status" value="1"/>
</dbReference>
<evidence type="ECO:0000256" key="5">
    <source>
        <dbReference type="PIRNR" id="PIRNR036492"/>
    </source>
</evidence>
<dbReference type="GO" id="GO:0016117">
    <property type="term" value="P:carotenoid biosynthetic process"/>
    <property type="evidence" value="ECO:0007669"/>
    <property type="project" value="UniProtKB-KW"/>
</dbReference>
<dbReference type="InterPro" id="IPR012394">
    <property type="entry name" value="Aldehyde_DH_NAD(P)"/>
</dbReference>
<dbReference type="InterPro" id="IPR016161">
    <property type="entry name" value="Ald_DH/histidinol_DH"/>
</dbReference>
<dbReference type="GO" id="GO:0004029">
    <property type="term" value="F:aldehyde dehydrogenase (NAD+) activity"/>
    <property type="evidence" value="ECO:0007669"/>
    <property type="project" value="TreeGrafter"/>
</dbReference>
<feature type="active site" evidence="6">
    <location>
        <position position="258"/>
    </location>
</feature>
<dbReference type="PANTHER" id="PTHR43570">
    <property type="entry name" value="ALDEHYDE DEHYDROGENASE"/>
    <property type="match status" value="1"/>
</dbReference>
<dbReference type="GO" id="GO:0006081">
    <property type="term" value="P:aldehyde metabolic process"/>
    <property type="evidence" value="ECO:0007669"/>
    <property type="project" value="InterPro"/>
</dbReference>
<dbReference type="EMBL" id="UNSH01000086">
    <property type="protein sequence ID" value="SZF05863.1"/>
    <property type="molecule type" value="Genomic_DNA"/>
</dbReference>
<sequence>MASFEPPQFQSTAIESIPSTVARCKNTFRSQKTKPIEYRIHQLRNLYWGLTDYSDAIVKACKQDLGKPVYETYLTEIDWCKNDIIFVTENLKKWMKDEAACDMPLSYSFVRPRIRKEPLGTVLVIGAYNFPFQLSLCPFIGAIAAGCTGILKPSEVSPASAMVLRTIFEKYLDPSAFTIVNGAIPETTALLEEKWDKIFYTGNTQVGTIVAKKAAETLTPVCLELGGRNPAIITKNADPRLAARRLIWGKLMNAGQVCISQNYILVQRDILPAVVEQMSLALNEFYPNGQKLSRDYARIVNQRHFSRIKKMLDETRGKILIGGGMDEADKFIEITIVEVTDTDDSMIVNESFGPLIPLLVFDDLEEAIRIANSIHSTPLGLYAFGSSNETEKMLNEITSGGASVNDSFFHGSIRTLPFGGVGDSGQGAYRGKSSFDTFTHFRSVTTTPAWMENLLSIRYPPYDGKLKKARALNDLKPNFDRACKEIKDSRYWVKLLLSLGGGSIYLSLTRWATIILIALAAKSLVNINVLPAWLTTWKTEDLW</sequence>
<evidence type="ECO:0000256" key="1">
    <source>
        <dbReference type="ARBA" id="ARBA00009986"/>
    </source>
</evidence>
<dbReference type="PANTHER" id="PTHR43570:SF11">
    <property type="entry name" value="ALDEHYDE DEHYDROGENASE"/>
    <property type="match status" value="1"/>
</dbReference>
<gene>
    <name evidence="8" type="ORF">BLGHR1_16666</name>
</gene>
<dbReference type="GO" id="GO:0005737">
    <property type="term" value="C:cytoplasm"/>
    <property type="evidence" value="ECO:0007669"/>
    <property type="project" value="TreeGrafter"/>
</dbReference>
<dbReference type="FunFam" id="3.40.605.10:FF:000004">
    <property type="entry name" value="Aldehyde dehydrogenase"/>
    <property type="match status" value="1"/>
</dbReference>
<dbReference type="Gene3D" id="3.40.309.10">
    <property type="entry name" value="Aldehyde Dehydrogenase, Chain A, domain 2"/>
    <property type="match status" value="1"/>
</dbReference>
<proteinExistence type="inferred from homology"/>
<dbReference type="FunFam" id="3.40.309.10:FF:000025">
    <property type="entry name" value="Aldehyde dehydrogenase"/>
    <property type="match status" value="1"/>
</dbReference>
<dbReference type="Pfam" id="PF00171">
    <property type="entry name" value="Aldedh"/>
    <property type="match status" value="1"/>
</dbReference>
<evidence type="ECO:0000313" key="8">
    <source>
        <dbReference type="EMBL" id="SZF05863.1"/>
    </source>
</evidence>
<dbReference type="VEuPathDB" id="FungiDB:BLGHR1_16666"/>
<dbReference type="InterPro" id="IPR016162">
    <property type="entry name" value="Ald_DH_N"/>
</dbReference>
<feature type="active site" evidence="6">
    <location>
        <position position="224"/>
    </location>
</feature>
<dbReference type="Proteomes" id="UP000275772">
    <property type="component" value="Unassembled WGS sequence"/>
</dbReference>
<dbReference type="AlphaFoldDB" id="A0A383UZT7"/>
<evidence type="ECO:0000256" key="2">
    <source>
        <dbReference type="ARBA" id="ARBA00022746"/>
    </source>
</evidence>
<dbReference type="InterPro" id="IPR016163">
    <property type="entry name" value="Ald_DH_C"/>
</dbReference>
<dbReference type="InterPro" id="IPR015590">
    <property type="entry name" value="Aldehyde_DH_dom"/>
</dbReference>
<keyword evidence="2" id="KW-0125">Carotenoid biosynthesis</keyword>
<evidence type="ECO:0000256" key="6">
    <source>
        <dbReference type="PIRSR" id="PIRSR036492-1"/>
    </source>
</evidence>
<evidence type="ECO:0000259" key="7">
    <source>
        <dbReference type="Pfam" id="PF00171"/>
    </source>
</evidence>
<feature type="domain" description="Aldehyde dehydrogenase" evidence="7">
    <location>
        <begin position="15"/>
        <end position="444"/>
    </location>
</feature>